<dbReference type="EMBL" id="SIDB01000005">
    <property type="protein sequence ID" value="KAI3432313.1"/>
    <property type="molecule type" value="Genomic_DNA"/>
</dbReference>
<sequence length="205" mass="22165">MSRTPASALASASQSFPAFDATNCCRDRYDLLDALANQGFHGWGIELGVASGNYSLEMLRRTGLTKVISVDMWANDRGHDDAQRNGARAMLQPFGSRSCTLWGKFEDILPAFGDNLFDLVYVDGYAHTGEAGGGTIVDWWPKVRPGGVFGGHDYSTEWPKVQAAVDGFTATKGLLVHTIGPASKETEPAAENDCCASWFVVKPLK</sequence>
<protein>
    <recommendedName>
        <fullName evidence="3">Class I SAM-dependent methyltransferase</fullName>
    </recommendedName>
</protein>
<accession>A0A9D4TQM3</accession>
<evidence type="ECO:0008006" key="3">
    <source>
        <dbReference type="Google" id="ProtNLM"/>
    </source>
</evidence>
<comment type="caution">
    <text evidence="1">The sequence shown here is derived from an EMBL/GenBank/DDBJ whole genome shotgun (WGS) entry which is preliminary data.</text>
</comment>
<name>A0A9D4TQM3_CHLVU</name>
<evidence type="ECO:0000313" key="2">
    <source>
        <dbReference type="Proteomes" id="UP001055712"/>
    </source>
</evidence>
<gene>
    <name evidence="1" type="ORF">D9Q98_003873</name>
</gene>
<dbReference type="SUPFAM" id="SSF53335">
    <property type="entry name" value="S-adenosyl-L-methionine-dependent methyltransferases"/>
    <property type="match status" value="1"/>
</dbReference>
<evidence type="ECO:0000313" key="1">
    <source>
        <dbReference type="EMBL" id="KAI3432313.1"/>
    </source>
</evidence>
<dbReference type="Proteomes" id="UP001055712">
    <property type="component" value="Unassembled WGS sequence"/>
</dbReference>
<dbReference type="Gene3D" id="3.40.50.150">
    <property type="entry name" value="Vaccinia Virus protein VP39"/>
    <property type="match status" value="1"/>
</dbReference>
<dbReference type="InterPro" id="IPR029063">
    <property type="entry name" value="SAM-dependent_MTases_sf"/>
</dbReference>
<organism evidence="1 2">
    <name type="scientific">Chlorella vulgaris</name>
    <name type="common">Green alga</name>
    <dbReference type="NCBI Taxonomy" id="3077"/>
    <lineage>
        <taxon>Eukaryota</taxon>
        <taxon>Viridiplantae</taxon>
        <taxon>Chlorophyta</taxon>
        <taxon>core chlorophytes</taxon>
        <taxon>Trebouxiophyceae</taxon>
        <taxon>Chlorellales</taxon>
        <taxon>Chlorellaceae</taxon>
        <taxon>Chlorella clade</taxon>
        <taxon>Chlorella</taxon>
    </lineage>
</organism>
<keyword evidence="2" id="KW-1185">Reference proteome</keyword>
<dbReference type="Pfam" id="PF13578">
    <property type="entry name" value="Methyltransf_24"/>
    <property type="match status" value="1"/>
</dbReference>
<proteinExistence type="predicted"/>
<reference evidence="1" key="1">
    <citation type="journal article" date="2019" name="Plant J.">
        <title>Chlorella vulgaris genome assembly and annotation reveals the molecular basis for metabolic acclimation to high light conditions.</title>
        <authorList>
            <person name="Cecchin M."/>
            <person name="Marcolungo L."/>
            <person name="Rossato M."/>
            <person name="Girolomoni L."/>
            <person name="Cosentino E."/>
            <person name="Cuine S."/>
            <person name="Li-Beisson Y."/>
            <person name="Delledonne M."/>
            <person name="Ballottari M."/>
        </authorList>
    </citation>
    <scope>NUCLEOTIDE SEQUENCE</scope>
    <source>
        <strain evidence="1">211/11P</strain>
    </source>
</reference>
<dbReference type="AlphaFoldDB" id="A0A9D4TQM3"/>
<reference evidence="1" key="2">
    <citation type="submission" date="2020-11" db="EMBL/GenBank/DDBJ databases">
        <authorList>
            <person name="Cecchin M."/>
            <person name="Marcolungo L."/>
            <person name="Rossato M."/>
            <person name="Girolomoni L."/>
            <person name="Cosentino E."/>
            <person name="Cuine S."/>
            <person name="Li-Beisson Y."/>
            <person name="Delledonne M."/>
            <person name="Ballottari M."/>
        </authorList>
    </citation>
    <scope>NUCLEOTIDE SEQUENCE</scope>
    <source>
        <strain evidence="1">211/11P</strain>
        <tissue evidence="1">Whole cell</tissue>
    </source>
</reference>
<dbReference type="OrthoDB" id="186626at2759"/>